<dbReference type="GO" id="GO:0046933">
    <property type="term" value="F:proton-transporting ATP synthase activity, rotational mechanism"/>
    <property type="evidence" value="ECO:0007669"/>
    <property type="project" value="UniProtKB-UniRule"/>
</dbReference>
<proteinExistence type="inferred from homology"/>
<sequence>MRGETSLSSDKETRAKYAPLLKSKGKDALRVAMELYTFVTLLDANRPLERALTDPSRPAEDKWRVIDTILADKADPLTVDILHDLTDHQWSRVVHIANAAEDMSVDATAYYADALGITNQVAGELAEIHSALLGMPLVLFRLSDGYSDSKARADLLRALLDGQHMHPVTEQMALNATIDLRGRRFPDTIVWLVDRFSEHMDQIMVTVTTAVSMKDEQVSRLQEVYGRKLGKPVHINSVVDPSVLGGMKVQYGSVSTDGTVATQLKHLKRRMAVAG</sequence>
<accession>A0A0F4KXH2</accession>
<evidence type="ECO:0000313" key="9">
    <source>
        <dbReference type="EMBL" id="KJY50709.1"/>
    </source>
</evidence>
<keyword evidence="4 8" id="KW-0406">Ion transport</keyword>
<dbReference type="Pfam" id="PF00213">
    <property type="entry name" value="OSCP"/>
    <property type="match status" value="1"/>
</dbReference>
<keyword evidence="7 8" id="KW-0066">ATP synthesis</keyword>
<evidence type="ECO:0000256" key="6">
    <source>
        <dbReference type="ARBA" id="ARBA00023196"/>
    </source>
</evidence>
<evidence type="ECO:0000313" key="10">
    <source>
        <dbReference type="Proteomes" id="UP000033567"/>
    </source>
</evidence>
<dbReference type="RefSeq" id="WP_045935801.1">
    <property type="nucleotide sequence ID" value="NZ_KQ033885.1"/>
</dbReference>
<evidence type="ECO:0000256" key="7">
    <source>
        <dbReference type="ARBA" id="ARBA00023310"/>
    </source>
</evidence>
<keyword evidence="5 8" id="KW-0472">Membrane</keyword>
<keyword evidence="2 8" id="KW-0813">Transport</keyword>
<keyword evidence="10" id="KW-1185">Reference proteome</keyword>
<dbReference type="AlphaFoldDB" id="A0A0F4KXH2"/>
<dbReference type="EMBL" id="JWMF01000007">
    <property type="protein sequence ID" value="KJY50709.1"/>
    <property type="molecule type" value="Genomic_DNA"/>
</dbReference>
<evidence type="ECO:0000256" key="2">
    <source>
        <dbReference type="ARBA" id="ARBA00022448"/>
    </source>
</evidence>
<keyword evidence="3 8" id="KW-0375">Hydrogen ion transport</keyword>
<dbReference type="HAMAP" id="MF_01416">
    <property type="entry name" value="ATP_synth_delta_bact"/>
    <property type="match status" value="1"/>
</dbReference>
<comment type="similarity">
    <text evidence="8">Belongs to the ATPase delta chain family.</text>
</comment>
<dbReference type="InterPro" id="IPR020781">
    <property type="entry name" value="ATPase_OSCP/d_CS"/>
</dbReference>
<dbReference type="GO" id="GO:0045259">
    <property type="term" value="C:proton-transporting ATP synthase complex"/>
    <property type="evidence" value="ECO:0007669"/>
    <property type="project" value="UniProtKB-KW"/>
</dbReference>
<dbReference type="PRINTS" id="PR00125">
    <property type="entry name" value="ATPASEDELTA"/>
</dbReference>
<dbReference type="PATRIC" id="fig|1684.5.peg.1482"/>
<reference evidence="9 10" key="1">
    <citation type="submission" date="2014-12" db="EMBL/GenBank/DDBJ databases">
        <title>Comparative genomics of the lactic acid bacteria isolated from the honey bee gut.</title>
        <authorList>
            <person name="Ellegaard K.M."/>
            <person name="Tamarit D."/>
            <person name="Javelind E."/>
            <person name="Olofsson T."/>
            <person name="Andersson S.G."/>
            <person name="Vasquez A."/>
        </authorList>
    </citation>
    <scope>NUCLEOTIDE SEQUENCE [LARGE SCALE GENOMIC DNA]</scope>
    <source>
        <strain evidence="9 10">Bin7</strain>
    </source>
</reference>
<dbReference type="GO" id="GO:0005886">
    <property type="term" value="C:plasma membrane"/>
    <property type="evidence" value="ECO:0007669"/>
    <property type="project" value="UniProtKB-SubCell"/>
</dbReference>
<evidence type="ECO:0000256" key="3">
    <source>
        <dbReference type="ARBA" id="ARBA00022781"/>
    </source>
</evidence>
<gene>
    <name evidence="8 9" type="primary">atpH</name>
    <name evidence="9" type="ORF">JF70_14150</name>
</gene>
<keyword evidence="6 8" id="KW-0139">CF(1)</keyword>
<comment type="function">
    <text evidence="8">F(1)F(0) ATP synthase produces ATP from ADP in the presence of a proton or sodium gradient. F-type ATPases consist of two structural domains, F(1) containing the extramembraneous catalytic core and F(0) containing the membrane proton channel, linked together by a central stalk and a peripheral stalk. During catalysis, ATP synthesis in the catalytic domain of F(1) is coupled via a rotary mechanism of the central stalk subunits to proton translocation.</text>
</comment>
<name>A0A0F4KXH2_9BIFI</name>
<evidence type="ECO:0000256" key="8">
    <source>
        <dbReference type="HAMAP-Rule" id="MF_01416"/>
    </source>
</evidence>
<organism evidence="9 10">
    <name type="scientific">Bifidobacterium mellis</name>
    <dbReference type="NCBI Taxonomy" id="1293823"/>
    <lineage>
        <taxon>Bacteria</taxon>
        <taxon>Bacillati</taxon>
        <taxon>Actinomycetota</taxon>
        <taxon>Actinomycetes</taxon>
        <taxon>Bifidobacteriales</taxon>
        <taxon>Bifidobacteriaceae</taxon>
        <taxon>Bifidobacterium</taxon>
    </lineage>
</organism>
<dbReference type="PROSITE" id="PS00389">
    <property type="entry name" value="ATPASE_DELTA"/>
    <property type="match status" value="1"/>
</dbReference>
<comment type="subcellular location">
    <subcellularLocation>
        <location evidence="8">Cell membrane</location>
        <topology evidence="8">Peripheral membrane protein</topology>
    </subcellularLocation>
    <subcellularLocation>
        <location evidence="1">Membrane</location>
    </subcellularLocation>
</comment>
<comment type="caution">
    <text evidence="9">The sequence shown here is derived from an EMBL/GenBank/DDBJ whole genome shotgun (WGS) entry which is preliminary data.</text>
</comment>
<evidence type="ECO:0000256" key="1">
    <source>
        <dbReference type="ARBA" id="ARBA00004370"/>
    </source>
</evidence>
<dbReference type="Proteomes" id="UP000033567">
    <property type="component" value="Unassembled WGS sequence"/>
</dbReference>
<evidence type="ECO:0000256" key="5">
    <source>
        <dbReference type="ARBA" id="ARBA00023136"/>
    </source>
</evidence>
<protein>
    <recommendedName>
        <fullName evidence="8">ATP synthase subunit delta</fullName>
    </recommendedName>
    <alternativeName>
        <fullName evidence="8">ATP synthase F(1) sector subunit delta</fullName>
    </alternativeName>
    <alternativeName>
        <fullName evidence="8">F-type ATPase subunit delta</fullName>
        <shortName evidence="8">F-ATPase subunit delta</shortName>
    </alternativeName>
</protein>
<keyword evidence="8" id="KW-1003">Cell membrane</keyword>
<dbReference type="NCBIfam" id="NF009967">
    <property type="entry name" value="PRK13430.1"/>
    <property type="match status" value="1"/>
</dbReference>
<dbReference type="PANTHER" id="PTHR11910">
    <property type="entry name" value="ATP SYNTHASE DELTA CHAIN"/>
    <property type="match status" value="1"/>
</dbReference>
<evidence type="ECO:0000256" key="4">
    <source>
        <dbReference type="ARBA" id="ARBA00023065"/>
    </source>
</evidence>
<comment type="function">
    <text evidence="8">This protein is part of the stalk that links CF(0) to CF(1). It either transmits conformational changes from CF(0) to CF(1) or is implicated in proton conduction.</text>
</comment>
<dbReference type="InterPro" id="IPR000711">
    <property type="entry name" value="ATPase_OSCP/dsu"/>
</dbReference>